<name>A0A8J4EJC6_9ACTN</name>
<proteinExistence type="predicted"/>
<protein>
    <recommendedName>
        <fullName evidence="4">DUF624 domain-containing protein</fullName>
    </recommendedName>
</protein>
<keyword evidence="3" id="KW-1185">Reference proteome</keyword>
<accession>A0A8J4EJC6</accession>
<feature type="transmembrane region" description="Helical" evidence="1">
    <location>
        <begin position="210"/>
        <end position="230"/>
    </location>
</feature>
<sequence>MVSATRHRTQATPGHGEPVEAVAVSPRRLLHGVWPNLPTLLCASVAVCVAATVPVLVAPGVNPVAVALYALLVAPAATALADTVTRIGGTGRASVRGFTVRLVRLWPFAARQALVPAVAAVLLLAALQAWAATGSLLLLPSVALTGAATVLAVPAAMAALILGAARPGLRGRALWVTALHLVARRPVRFAAALCLVVLGVWAAASWSASLLLLLPAPAAVVAVAAVWTTAAELPTARH</sequence>
<dbReference type="Proteomes" id="UP000614996">
    <property type="component" value="Unassembled WGS sequence"/>
</dbReference>
<feature type="transmembrane region" description="Helical" evidence="1">
    <location>
        <begin position="64"/>
        <end position="84"/>
    </location>
</feature>
<feature type="transmembrane region" description="Helical" evidence="1">
    <location>
        <begin position="137"/>
        <end position="165"/>
    </location>
</feature>
<feature type="transmembrane region" description="Helical" evidence="1">
    <location>
        <begin position="105"/>
        <end position="131"/>
    </location>
</feature>
<keyword evidence="1" id="KW-0812">Transmembrane</keyword>
<organism evidence="2 3">
    <name type="scientific">Actinocatenispora comari</name>
    <dbReference type="NCBI Taxonomy" id="2807577"/>
    <lineage>
        <taxon>Bacteria</taxon>
        <taxon>Bacillati</taxon>
        <taxon>Actinomycetota</taxon>
        <taxon>Actinomycetes</taxon>
        <taxon>Micromonosporales</taxon>
        <taxon>Micromonosporaceae</taxon>
        <taxon>Actinocatenispora</taxon>
    </lineage>
</organism>
<dbReference type="AlphaFoldDB" id="A0A8J4EJC6"/>
<dbReference type="EMBL" id="BOPO01000036">
    <property type="protein sequence ID" value="GIL27007.1"/>
    <property type="molecule type" value="Genomic_DNA"/>
</dbReference>
<dbReference type="RefSeq" id="WP_207124777.1">
    <property type="nucleotide sequence ID" value="NZ_BOPO01000036.1"/>
</dbReference>
<reference evidence="3" key="1">
    <citation type="journal article" date="2021" name="Int. J. Syst. Evol. Microbiol.">
        <title>Actinocatenispora comari sp. nov., an endophytic actinomycete isolated from aerial parts of Comarum salesowianum.</title>
        <authorList>
            <person name="Oyunbileg N."/>
            <person name="Iizaka Y."/>
            <person name="Hamada M."/>
            <person name="Davaapurev B.O."/>
            <person name="Fukumoto A."/>
            <person name="Tsetseg B."/>
            <person name="Kato F."/>
            <person name="Tamura T."/>
            <person name="Batkhuu J."/>
            <person name="Anzai Y."/>
        </authorList>
    </citation>
    <scope>NUCLEOTIDE SEQUENCE [LARGE SCALE GENOMIC DNA]</scope>
    <source>
        <strain evidence="3">NUM-2625</strain>
    </source>
</reference>
<feature type="transmembrane region" description="Helical" evidence="1">
    <location>
        <begin position="37"/>
        <end position="58"/>
    </location>
</feature>
<evidence type="ECO:0008006" key="4">
    <source>
        <dbReference type="Google" id="ProtNLM"/>
    </source>
</evidence>
<gene>
    <name evidence="2" type="ORF">NUM_22610</name>
</gene>
<keyword evidence="1" id="KW-0472">Membrane</keyword>
<keyword evidence="1" id="KW-1133">Transmembrane helix</keyword>
<comment type="caution">
    <text evidence="2">The sequence shown here is derived from an EMBL/GenBank/DDBJ whole genome shotgun (WGS) entry which is preliminary data.</text>
</comment>
<feature type="transmembrane region" description="Helical" evidence="1">
    <location>
        <begin position="186"/>
        <end position="204"/>
    </location>
</feature>
<evidence type="ECO:0000313" key="3">
    <source>
        <dbReference type="Proteomes" id="UP000614996"/>
    </source>
</evidence>
<evidence type="ECO:0000313" key="2">
    <source>
        <dbReference type="EMBL" id="GIL27007.1"/>
    </source>
</evidence>
<evidence type="ECO:0000256" key="1">
    <source>
        <dbReference type="SAM" id="Phobius"/>
    </source>
</evidence>